<dbReference type="EMBL" id="JAHCMY010000025">
    <property type="protein sequence ID" value="MBS9525931.1"/>
    <property type="molecule type" value="Genomic_DNA"/>
</dbReference>
<dbReference type="AlphaFoldDB" id="A0AAP2CJJ9"/>
<keyword evidence="1" id="KW-0812">Transmembrane</keyword>
<accession>A0AAP2CJJ9</accession>
<gene>
    <name evidence="2" type="ORF">KI659_18060</name>
</gene>
<evidence type="ECO:0000313" key="2">
    <source>
        <dbReference type="EMBL" id="MBS9525931.1"/>
    </source>
</evidence>
<dbReference type="Proteomes" id="UP001319104">
    <property type="component" value="Unassembled WGS sequence"/>
</dbReference>
<reference evidence="2 3" key="1">
    <citation type="submission" date="2021-05" db="EMBL/GenBank/DDBJ databases">
        <authorList>
            <person name="Zhang Z.D."/>
            <person name="Osman G."/>
        </authorList>
    </citation>
    <scope>NUCLEOTIDE SEQUENCE [LARGE SCALE GENOMIC DNA]</scope>
    <source>
        <strain evidence="2 3">KCTC 32217</strain>
    </source>
</reference>
<evidence type="ECO:0000256" key="1">
    <source>
        <dbReference type="SAM" id="Phobius"/>
    </source>
</evidence>
<proteinExistence type="predicted"/>
<dbReference type="RefSeq" id="WP_213946791.1">
    <property type="nucleotide sequence ID" value="NZ_JAHCMY010000025.1"/>
</dbReference>
<keyword evidence="1" id="KW-1133">Transmembrane helix</keyword>
<sequence length="89" mass="9737">MPIKNSGSTSFGMFLVSLLLMISGVVMVVRNLVAVGINSRTLQSSGFGGHYLILIGLVFLGVAYYSLSPFSRWRNLSIRKVIKKGKSKK</sequence>
<protein>
    <submittedName>
        <fullName evidence="2">Uncharacterized protein</fullName>
    </submittedName>
</protein>
<feature type="transmembrane region" description="Helical" evidence="1">
    <location>
        <begin position="49"/>
        <end position="67"/>
    </location>
</feature>
<evidence type="ECO:0000313" key="3">
    <source>
        <dbReference type="Proteomes" id="UP001319104"/>
    </source>
</evidence>
<organism evidence="2 3">
    <name type="scientific">Litoribacter ruber</name>
    <dbReference type="NCBI Taxonomy" id="702568"/>
    <lineage>
        <taxon>Bacteria</taxon>
        <taxon>Pseudomonadati</taxon>
        <taxon>Bacteroidota</taxon>
        <taxon>Cytophagia</taxon>
        <taxon>Cytophagales</taxon>
        <taxon>Cyclobacteriaceae</taxon>
        <taxon>Litoribacter</taxon>
    </lineage>
</organism>
<feature type="transmembrane region" description="Helical" evidence="1">
    <location>
        <begin position="12"/>
        <end position="37"/>
    </location>
</feature>
<keyword evidence="1" id="KW-0472">Membrane</keyword>
<name>A0AAP2CJJ9_9BACT</name>
<comment type="caution">
    <text evidence="2">The sequence shown here is derived from an EMBL/GenBank/DDBJ whole genome shotgun (WGS) entry which is preliminary data.</text>
</comment>
<keyword evidence="3" id="KW-1185">Reference proteome</keyword>